<feature type="region of interest" description="Disordered" evidence="1">
    <location>
        <begin position="95"/>
        <end position="120"/>
    </location>
</feature>
<reference evidence="2 3" key="1">
    <citation type="journal article" date="2015" name="Biotechnol. Biofuels">
        <title>Enhanced degradation of softwood versus hardwood by the white-rot fungus Pycnoporus coccineus.</title>
        <authorList>
            <person name="Couturier M."/>
            <person name="Navarro D."/>
            <person name="Chevret D."/>
            <person name="Henrissat B."/>
            <person name="Piumi F."/>
            <person name="Ruiz-Duenas F.J."/>
            <person name="Martinez A.T."/>
            <person name="Grigoriev I.V."/>
            <person name="Riley R."/>
            <person name="Lipzen A."/>
            <person name="Berrin J.G."/>
            <person name="Master E.R."/>
            <person name="Rosso M.N."/>
        </authorList>
    </citation>
    <scope>NUCLEOTIDE SEQUENCE [LARGE SCALE GENOMIC DNA]</scope>
    <source>
        <strain evidence="2 3">BRFM310</strain>
    </source>
</reference>
<dbReference type="Proteomes" id="UP000193067">
    <property type="component" value="Unassembled WGS sequence"/>
</dbReference>
<protein>
    <submittedName>
        <fullName evidence="2">Uncharacterized protein</fullName>
    </submittedName>
</protein>
<proteinExistence type="predicted"/>
<organism evidence="2 3">
    <name type="scientific">Trametes coccinea (strain BRFM310)</name>
    <name type="common">Pycnoporus coccineus</name>
    <dbReference type="NCBI Taxonomy" id="1353009"/>
    <lineage>
        <taxon>Eukaryota</taxon>
        <taxon>Fungi</taxon>
        <taxon>Dikarya</taxon>
        <taxon>Basidiomycota</taxon>
        <taxon>Agaricomycotina</taxon>
        <taxon>Agaricomycetes</taxon>
        <taxon>Polyporales</taxon>
        <taxon>Polyporaceae</taxon>
        <taxon>Trametes</taxon>
    </lineage>
</organism>
<evidence type="ECO:0000313" key="3">
    <source>
        <dbReference type="Proteomes" id="UP000193067"/>
    </source>
</evidence>
<keyword evidence="3" id="KW-1185">Reference proteome</keyword>
<dbReference type="OrthoDB" id="3006226at2759"/>
<dbReference type="AlphaFoldDB" id="A0A1Y2I675"/>
<sequence length="282" mass="31062">MCIPIYPNTNHPNGRAPVQPEPEGLFPYSNCYHWYQPIETGVRIRARPEEFDETNAVSLSAFTQVTRIDFSFWEENCTKMCANLDALEAAAVTSAPTQHTTSTHATTPSRPTPPAVWGTMRDSDSIRVSRTMLVGRPDVDNTFTYSGSCSARTVDSDNCSDYSGDVLGPINPFSAPDEDVELVPMVDVWVSELAHHLKQDDIPHPSELVAEVEQLTGIVQRASVRAYTALTAPPAMTPSTSNTAKPKRFRLAATWTRVCTGAKKVAVRLRSYMRTSPSSLRA</sequence>
<dbReference type="EMBL" id="KZ084172">
    <property type="protein sequence ID" value="OSC96638.1"/>
    <property type="molecule type" value="Genomic_DNA"/>
</dbReference>
<accession>A0A1Y2I675</accession>
<name>A0A1Y2I675_TRAC3</name>
<feature type="compositionally biased region" description="Low complexity" evidence="1">
    <location>
        <begin position="95"/>
        <end position="109"/>
    </location>
</feature>
<evidence type="ECO:0000256" key="1">
    <source>
        <dbReference type="SAM" id="MobiDB-lite"/>
    </source>
</evidence>
<evidence type="ECO:0000313" key="2">
    <source>
        <dbReference type="EMBL" id="OSC96638.1"/>
    </source>
</evidence>
<gene>
    <name evidence="2" type="ORF">PYCCODRAFT_1261290</name>
</gene>
<dbReference type="STRING" id="1353009.A0A1Y2I675"/>